<organism evidence="4 5">
    <name type="scientific">Paenarthrobacter nicotinovorans</name>
    <name type="common">Arthrobacter nicotinovorans</name>
    <dbReference type="NCBI Taxonomy" id="29320"/>
    <lineage>
        <taxon>Bacteria</taxon>
        <taxon>Bacillati</taxon>
        <taxon>Actinomycetota</taxon>
        <taxon>Actinomycetes</taxon>
        <taxon>Micrococcales</taxon>
        <taxon>Micrococcaceae</taxon>
        <taxon>Paenarthrobacter</taxon>
    </lineage>
</organism>
<dbReference type="InterPro" id="IPR002220">
    <property type="entry name" value="DapA-like"/>
</dbReference>
<accession>A0ABV0GWX5</accession>
<dbReference type="PIRSF" id="PIRSF001365">
    <property type="entry name" value="DHDPS"/>
    <property type="match status" value="1"/>
</dbReference>
<name>A0ABV0GWX5_PAENI</name>
<dbReference type="Gene3D" id="3.20.20.70">
    <property type="entry name" value="Aldolase class I"/>
    <property type="match status" value="1"/>
</dbReference>
<dbReference type="EC" id="4.2.1.41" evidence="4"/>
<comment type="caution">
    <text evidence="4">The sequence shown here is derived from an EMBL/GenBank/DDBJ whole genome shotgun (WGS) entry which is preliminary data.</text>
</comment>
<evidence type="ECO:0000256" key="2">
    <source>
        <dbReference type="ARBA" id="ARBA00023239"/>
    </source>
</evidence>
<dbReference type="EMBL" id="JBBMFV010000004">
    <property type="protein sequence ID" value="MEO3943192.1"/>
    <property type="molecule type" value="Genomic_DNA"/>
</dbReference>
<dbReference type="RefSeq" id="WP_026540524.1">
    <property type="nucleotide sequence ID" value="NZ_JBBMFV010000004.1"/>
</dbReference>
<evidence type="ECO:0000313" key="4">
    <source>
        <dbReference type="EMBL" id="MEO3943192.1"/>
    </source>
</evidence>
<dbReference type="GO" id="GO:0008747">
    <property type="term" value="F:N-acetylneuraminate lyase activity"/>
    <property type="evidence" value="ECO:0007669"/>
    <property type="project" value="UniProtKB-EC"/>
</dbReference>
<sequence length="295" mass="30574">MFNGLSAFPLTPMDGESVDLNALDKLVNRAAQAGVDSLGVLGSTGNYAYLSRDERREVLEVAVEASNGVPVLAGIGAVRTRDVLMLAGDAQAAGASALLLAPVSYQRLSDAEVFGLFQTVAAQSDLPVVVYENPGTTGFTFSAALHSEIAKLPGIASIKIPPPATGDVASTVSRLKAGLPDQTSVGISGDWIAAEALLAGCNVWYSVIAGVLPHQARTLADHALAGRREAAMRASADLEPLWSLFRTYGSLRVVAALAEDLGVVPSSTLPLPLRGLDAEGRNKVADAIRECGLEA</sequence>
<dbReference type="EC" id="4.3.3.7" evidence="4"/>
<dbReference type="InterPro" id="IPR013785">
    <property type="entry name" value="Aldolase_TIM"/>
</dbReference>
<dbReference type="Proteomes" id="UP001448614">
    <property type="component" value="Unassembled WGS sequence"/>
</dbReference>
<comment type="similarity">
    <text evidence="1 3">Belongs to the DapA family.</text>
</comment>
<dbReference type="PANTHER" id="PTHR12128">
    <property type="entry name" value="DIHYDRODIPICOLINATE SYNTHASE"/>
    <property type="match status" value="1"/>
</dbReference>
<dbReference type="EC" id="4.1.3.3" evidence="4"/>
<dbReference type="SUPFAM" id="SSF51569">
    <property type="entry name" value="Aldolase"/>
    <property type="match status" value="1"/>
</dbReference>
<protein>
    <submittedName>
        <fullName evidence="4">Dihydrodipicolinate synthase family protein</fullName>
        <ecNumber evidence="4">4.1.3.3</ecNumber>
        <ecNumber evidence="4">4.2.1.41</ecNumber>
        <ecNumber evidence="4">4.3.3.7</ecNumber>
    </submittedName>
</protein>
<dbReference type="PRINTS" id="PR00146">
    <property type="entry name" value="DHPICSNTHASE"/>
</dbReference>
<keyword evidence="5" id="KW-1185">Reference proteome</keyword>
<evidence type="ECO:0000256" key="1">
    <source>
        <dbReference type="ARBA" id="ARBA00007592"/>
    </source>
</evidence>
<dbReference type="SMART" id="SM01130">
    <property type="entry name" value="DHDPS"/>
    <property type="match status" value="1"/>
</dbReference>
<dbReference type="CDD" id="cd00408">
    <property type="entry name" value="DHDPS-like"/>
    <property type="match status" value="1"/>
</dbReference>
<evidence type="ECO:0000313" key="5">
    <source>
        <dbReference type="Proteomes" id="UP001448614"/>
    </source>
</evidence>
<dbReference type="PANTHER" id="PTHR12128:SF66">
    <property type="entry name" value="4-HYDROXY-2-OXOGLUTARATE ALDOLASE, MITOCHONDRIAL"/>
    <property type="match status" value="1"/>
</dbReference>
<gene>
    <name evidence="4" type="ORF">V3C41_19140</name>
</gene>
<dbReference type="Pfam" id="PF00701">
    <property type="entry name" value="DHDPS"/>
    <property type="match status" value="1"/>
</dbReference>
<evidence type="ECO:0000256" key="3">
    <source>
        <dbReference type="PIRNR" id="PIRNR001365"/>
    </source>
</evidence>
<dbReference type="GO" id="GO:0047448">
    <property type="term" value="F:5-dehydro-4-deoxyglucarate dehydratase activity"/>
    <property type="evidence" value="ECO:0007669"/>
    <property type="project" value="UniProtKB-EC"/>
</dbReference>
<proteinExistence type="inferred from homology"/>
<dbReference type="GO" id="GO:0008840">
    <property type="term" value="F:4-hydroxy-tetrahydrodipicolinate synthase activity"/>
    <property type="evidence" value="ECO:0007669"/>
    <property type="project" value="UniProtKB-EC"/>
</dbReference>
<keyword evidence="2 3" id="KW-0456">Lyase</keyword>
<reference evidence="4 5" key="1">
    <citation type="journal article" date="2024" name="Appl. Microbiol. Biotechnol.">
        <title>Biosynthetic gene clusters with biotechnological applications in novel Antarctic isolates from Actinomycetota.</title>
        <authorList>
            <person name="Bruna P."/>
            <person name="Nunez-Montero K."/>
            <person name="Contreras M.J."/>
            <person name="Leal K."/>
            <person name="Garcia M."/>
            <person name="Abanto M."/>
            <person name="Barrientos L."/>
        </authorList>
    </citation>
    <scope>NUCLEOTIDE SEQUENCE [LARGE SCALE GENOMIC DNA]</scope>
    <source>
        <strain evidence="4 5">Se16.17</strain>
    </source>
</reference>